<gene>
    <name evidence="1" type="ORF">APE01nite_18190</name>
</gene>
<comment type="caution">
    <text evidence="1">The sequence shown here is derived from an EMBL/GenBank/DDBJ whole genome shotgun (WGS) entry which is preliminary data.</text>
</comment>
<reference evidence="1 2" key="1">
    <citation type="submission" date="2019-06" db="EMBL/GenBank/DDBJ databases">
        <title>Whole genome shotgun sequence of Acetobacter peroxydans NBRC 13755.</title>
        <authorList>
            <person name="Hosoyama A."/>
            <person name="Uohara A."/>
            <person name="Ohji S."/>
            <person name="Ichikawa N."/>
        </authorList>
    </citation>
    <scope>NUCLEOTIDE SEQUENCE [LARGE SCALE GENOMIC DNA]</scope>
    <source>
        <strain evidence="1 2">NBRC 13755</strain>
    </source>
</reference>
<sequence length="70" mass="8029">MKTPHASGQSVSVAQECWREAVRERWRSTLLRVWDGQAEKPLLVTARRKALARPVVVRRAECSMVRVELS</sequence>
<dbReference type="EMBL" id="BJMV01000009">
    <property type="protein sequence ID" value="GEB86022.1"/>
    <property type="molecule type" value="Genomic_DNA"/>
</dbReference>
<evidence type="ECO:0000313" key="1">
    <source>
        <dbReference type="EMBL" id="GEB86022.1"/>
    </source>
</evidence>
<organism evidence="1 2">
    <name type="scientific">Acetobacter peroxydans</name>
    <dbReference type="NCBI Taxonomy" id="104098"/>
    <lineage>
        <taxon>Bacteria</taxon>
        <taxon>Pseudomonadati</taxon>
        <taxon>Pseudomonadota</taxon>
        <taxon>Alphaproteobacteria</taxon>
        <taxon>Acetobacterales</taxon>
        <taxon>Acetobacteraceae</taxon>
        <taxon>Acetobacter</taxon>
    </lineage>
</organism>
<evidence type="ECO:0000313" key="2">
    <source>
        <dbReference type="Proteomes" id="UP000317730"/>
    </source>
</evidence>
<keyword evidence="2" id="KW-1185">Reference proteome</keyword>
<dbReference type="Proteomes" id="UP000317730">
    <property type="component" value="Unassembled WGS sequence"/>
</dbReference>
<dbReference type="AlphaFoldDB" id="A0A4Y3TVZ3"/>
<proteinExistence type="predicted"/>
<protein>
    <submittedName>
        <fullName evidence="1">Uncharacterized protein</fullName>
    </submittedName>
</protein>
<dbReference type="RefSeq" id="WP_141376773.1">
    <property type="nucleotide sequence ID" value="NZ_BAPL01000032.1"/>
</dbReference>
<dbReference type="OrthoDB" id="7220130at2"/>
<name>A0A4Y3TVZ3_9PROT</name>
<accession>A0A4Y3TVZ3</accession>